<name>A0A645BYK2_9ZZZZ</name>
<sequence>MPIFYQRWDADALKEHILSRHGIEPLNSYYYATHYPAVYAAAERMFGSWGEAIAACGLDYDQIRKYKAWNKEKIVAEIRDRHAKAEPLNSQYIQQNNHSLYMASLRAFGSWGNALRQAGVDYDKIRLRRRWDETRVREAIISLYQSGEDLAAPNMRMHYQYLLAAGAKKLGNGSWAMARTACGISENFRLAARRNQFDPED</sequence>
<reference evidence="1" key="1">
    <citation type="submission" date="2019-08" db="EMBL/GenBank/DDBJ databases">
        <authorList>
            <person name="Kucharzyk K."/>
            <person name="Murdoch R.W."/>
            <person name="Higgins S."/>
            <person name="Loffler F."/>
        </authorList>
    </citation>
    <scope>NUCLEOTIDE SEQUENCE</scope>
</reference>
<proteinExistence type="predicted"/>
<comment type="caution">
    <text evidence="1">The sequence shown here is derived from an EMBL/GenBank/DDBJ whole genome shotgun (WGS) entry which is preliminary data.</text>
</comment>
<protein>
    <submittedName>
        <fullName evidence="1">Uncharacterized protein</fullName>
    </submittedName>
</protein>
<organism evidence="1">
    <name type="scientific">bioreactor metagenome</name>
    <dbReference type="NCBI Taxonomy" id="1076179"/>
    <lineage>
        <taxon>unclassified sequences</taxon>
        <taxon>metagenomes</taxon>
        <taxon>ecological metagenomes</taxon>
    </lineage>
</organism>
<dbReference type="EMBL" id="VSSQ01023337">
    <property type="protein sequence ID" value="MPM70198.1"/>
    <property type="molecule type" value="Genomic_DNA"/>
</dbReference>
<dbReference type="AlphaFoldDB" id="A0A645BYK2"/>
<evidence type="ECO:0000313" key="1">
    <source>
        <dbReference type="EMBL" id="MPM70198.1"/>
    </source>
</evidence>
<accession>A0A645BYK2</accession>
<gene>
    <name evidence="1" type="ORF">SDC9_117151</name>
</gene>